<keyword evidence="2" id="KW-0732">Signal</keyword>
<gene>
    <name evidence="3" type="ORF">BZ3500_MVSOF-1268-A1-R1_CHR7-3G09698</name>
</gene>
<feature type="signal peptide" evidence="2">
    <location>
        <begin position="1"/>
        <end position="20"/>
    </location>
</feature>
<dbReference type="Proteomes" id="UP000249723">
    <property type="component" value="Unassembled WGS sequence"/>
</dbReference>
<dbReference type="EMBL" id="FMWP01000125">
    <property type="protein sequence ID" value="SDA02435.1"/>
    <property type="molecule type" value="Genomic_DNA"/>
</dbReference>
<evidence type="ECO:0000313" key="3">
    <source>
        <dbReference type="EMBL" id="SDA02435.1"/>
    </source>
</evidence>
<reference evidence="4" key="1">
    <citation type="submission" date="2016-10" db="EMBL/GenBank/DDBJ databases">
        <authorList>
            <person name="Jeantristanb JTB J.-T."/>
            <person name="Ricardo R."/>
        </authorList>
    </citation>
    <scope>NUCLEOTIDE SEQUENCE [LARGE SCALE GENOMIC DNA]</scope>
</reference>
<proteinExistence type="predicted"/>
<feature type="chain" id="PRO_5030060131" evidence="2">
    <location>
        <begin position="21"/>
        <end position="65"/>
    </location>
</feature>
<evidence type="ECO:0000256" key="2">
    <source>
        <dbReference type="SAM" id="SignalP"/>
    </source>
</evidence>
<evidence type="ECO:0000313" key="4">
    <source>
        <dbReference type="Proteomes" id="UP000249723"/>
    </source>
</evidence>
<protein>
    <submittedName>
        <fullName evidence="3">BZ3500_MvSof-1268-A1-R1_Chr7-3g09698 protein</fullName>
    </submittedName>
</protein>
<keyword evidence="4" id="KW-1185">Reference proteome</keyword>
<name>A0A2X0L188_9BASI</name>
<organism evidence="3 4">
    <name type="scientific">Microbotryum saponariae</name>
    <dbReference type="NCBI Taxonomy" id="289078"/>
    <lineage>
        <taxon>Eukaryota</taxon>
        <taxon>Fungi</taxon>
        <taxon>Dikarya</taxon>
        <taxon>Basidiomycota</taxon>
        <taxon>Pucciniomycotina</taxon>
        <taxon>Microbotryomycetes</taxon>
        <taxon>Microbotryales</taxon>
        <taxon>Microbotryaceae</taxon>
        <taxon>Microbotryum</taxon>
    </lineage>
</organism>
<sequence>MKYSIFFIAFVVMAAVNVSALPADAIKPTLEIDDLSHHEKHASPVVSHRPGFGIPDDPLGPSTRP</sequence>
<feature type="region of interest" description="Disordered" evidence="1">
    <location>
        <begin position="39"/>
        <end position="65"/>
    </location>
</feature>
<dbReference type="AlphaFoldDB" id="A0A2X0L188"/>
<evidence type="ECO:0000256" key="1">
    <source>
        <dbReference type="SAM" id="MobiDB-lite"/>
    </source>
</evidence>
<accession>A0A2X0L188</accession>